<comment type="domain">
    <text evidence="6">The EXKPK motif is conserved in inositol-pentakisphosphate 2-kinases of both family 1 and 2.</text>
</comment>
<dbReference type="AlphaFoldDB" id="A0AAV4PZB5"/>
<dbReference type="GO" id="GO:0005524">
    <property type="term" value="F:ATP binding"/>
    <property type="evidence" value="ECO:0007669"/>
    <property type="project" value="UniProtKB-KW"/>
</dbReference>
<protein>
    <recommendedName>
        <fullName evidence="1 6">Inositol-pentakisphosphate 2-kinase</fullName>
        <ecNumber evidence="1 6">2.7.1.158</ecNumber>
    </recommendedName>
</protein>
<dbReference type="Proteomes" id="UP001054945">
    <property type="component" value="Unassembled WGS sequence"/>
</dbReference>
<dbReference type="GO" id="GO:0032958">
    <property type="term" value="P:inositol phosphate biosynthetic process"/>
    <property type="evidence" value="ECO:0007669"/>
    <property type="project" value="TreeGrafter"/>
</dbReference>
<dbReference type="PANTHER" id="PTHR14456">
    <property type="entry name" value="INOSITOL POLYPHOSPHATE KINASE 1"/>
    <property type="match status" value="1"/>
</dbReference>
<evidence type="ECO:0000256" key="1">
    <source>
        <dbReference type="ARBA" id="ARBA00012023"/>
    </source>
</evidence>
<gene>
    <name evidence="7" type="primary">ippk</name>
    <name evidence="7" type="ORF">CEXT_710621</name>
</gene>
<comment type="catalytic activity">
    <reaction evidence="6">
        <text>1D-myo-inositol 1,3,4,5,6-pentakisphosphate + ATP = 1D-myo-inositol hexakisphosphate + ADP + H(+)</text>
        <dbReference type="Rhea" id="RHEA:20313"/>
        <dbReference type="ChEBI" id="CHEBI:15378"/>
        <dbReference type="ChEBI" id="CHEBI:30616"/>
        <dbReference type="ChEBI" id="CHEBI:57733"/>
        <dbReference type="ChEBI" id="CHEBI:58130"/>
        <dbReference type="ChEBI" id="CHEBI:456216"/>
        <dbReference type="EC" id="2.7.1.158"/>
    </reaction>
</comment>
<keyword evidence="5 6" id="KW-0067">ATP-binding</keyword>
<keyword evidence="2 6" id="KW-0808">Transferase</keyword>
<name>A0AAV4PZB5_CAEEX</name>
<evidence type="ECO:0000256" key="4">
    <source>
        <dbReference type="ARBA" id="ARBA00022777"/>
    </source>
</evidence>
<sequence length="92" mass="10221">MKTETDNEYASRKVWEFLIALTAQDCSIMLVLKKYIGNSANIPSQNVILGKDGNLYLFSIAVADLDAKALSKVEKRYKETPLILQACLGQPV</sequence>
<organism evidence="7 8">
    <name type="scientific">Caerostris extrusa</name>
    <name type="common">Bark spider</name>
    <name type="synonym">Caerostris bankana</name>
    <dbReference type="NCBI Taxonomy" id="172846"/>
    <lineage>
        <taxon>Eukaryota</taxon>
        <taxon>Metazoa</taxon>
        <taxon>Ecdysozoa</taxon>
        <taxon>Arthropoda</taxon>
        <taxon>Chelicerata</taxon>
        <taxon>Arachnida</taxon>
        <taxon>Araneae</taxon>
        <taxon>Araneomorphae</taxon>
        <taxon>Entelegynae</taxon>
        <taxon>Araneoidea</taxon>
        <taxon>Araneidae</taxon>
        <taxon>Caerostris</taxon>
    </lineage>
</organism>
<evidence type="ECO:0000313" key="7">
    <source>
        <dbReference type="EMBL" id="GIY02206.1"/>
    </source>
</evidence>
<evidence type="ECO:0000256" key="2">
    <source>
        <dbReference type="ARBA" id="ARBA00022679"/>
    </source>
</evidence>
<reference evidence="7 8" key="1">
    <citation type="submission" date="2021-06" db="EMBL/GenBank/DDBJ databases">
        <title>Caerostris extrusa draft genome.</title>
        <authorList>
            <person name="Kono N."/>
            <person name="Arakawa K."/>
        </authorList>
    </citation>
    <scope>NUCLEOTIDE SEQUENCE [LARGE SCALE GENOMIC DNA]</scope>
</reference>
<dbReference type="GO" id="GO:0005634">
    <property type="term" value="C:nucleus"/>
    <property type="evidence" value="ECO:0007669"/>
    <property type="project" value="TreeGrafter"/>
</dbReference>
<keyword evidence="4 6" id="KW-0418">Kinase</keyword>
<comment type="caution">
    <text evidence="7">The sequence shown here is derived from an EMBL/GenBank/DDBJ whole genome shotgun (WGS) entry which is preliminary data.</text>
</comment>
<dbReference type="EC" id="2.7.1.158" evidence="1 6"/>
<dbReference type="InterPro" id="IPR009286">
    <property type="entry name" value="Ins_P5_2-kin"/>
</dbReference>
<evidence type="ECO:0000313" key="8">
    <source>
        <dbReference type="Proteomes" id="UP001054945"/>
    </source>
</evidence>
<dbReference type="GO" id="GO:0035299">
    <property type="term" value="F:inositol-1,3,4,5,6-pentakisphosphate 2-kinase activity"/>
    <property type="evidence" value="ECO:0007669"/>
    <property type="project" value="UniProtKB-EC"/>
</dbReference>
<dbReference type="Pfam" id="PF06090">
    <property type="entry name" value="Ins_P5_2-kin"/>
    <property type="match status" value="1"/>
</dbReference>
<comment type="function">
    <text evidence="6">Phosphorylates Ins(1,3,4,5,6)P5 at position 2 to form Ins(1,2,3,4,5,6)P6 (InsP6 or phytate).</text>
</comment>
<dbReference type="PANTHER" id="PTHR14456:SF2">
    <property type="entry name" value="INOSITOL-PENTAKISPHOSPHATE 2-KINASE"/>
    <property type="match status" value="1"/>
</dbReference>
<accession>A0AAV4PZB5</accession>
<keyword evidence="8" id="KW-1185">Reference proteome</keyword>
<dbReference type="EMBL" id="BPLR01005421">
    <property type="protein sequence ID" value="GIY02206.1"/>
    <property type="molecule type" value="Genomic_DNA"/>
</dbReference>
<proteinExistence type="predicted"/>
<evidence type="ECO:0000256" key="3">
    <source>
        <dbReference type="ARBA" id="ARBA00022741"/>
    </source>
</evidence>
<evidence type="ECO:0000256" key="6">
    <source>
        <dbReference type="RuleBase" id="RU364126"/>
    </source>
</evidence>
<evidence type="ECO:0000256" key="5">
    <source>
        <dbReference type="ARBA" id="ARBA00022840"/>
    </source>
</evidence>
<keyword evidence="3 6" id="KW-0547">Nucleotide-binding</keyword>